<evidence type="ECO:0000256" key="3">
    <source>
        <dbReference type="RuleBase" id="RU000363"/>
    </source>
</evidence>
<organism evidence="5 6">
    <name type="scientific">Belliella buryatensis</name>
    <dbReference type="NCBI Taxonomy" id="1500549"/>
    <lineage>
        <taxon>Bacteria</taxon>
        <taxon>Pseudomonadati</taxon>
        <taxon>Bacteroidota</taxon>
        <taxon>Cytophagia</taxon>
        <taxon>Cytophagales</taxon>
        <taxon>Cyclobacteriaceae</taxon>
        <taxon>Belliella</taxon>
    </lineage>
</organism>
<dbReference type="SUPFAM" id="SSF51735">
    <property type="entry name" value="NAD(P)-binding Rossmann-fold domains"/>
    <property type="match status" value="1"/>
</dbReference>
<dbReference type="OrthoDB" id="822355at2"/>
<dbReference type="PROSITE" id="PS00061">
    <property type="entry name" value="ADH_SHORT"/>
    <property type="match status" value="1"/>
</dbReference>
<dbReference type="InterPro" id="IPR036291">
    <property type="entry name" value="NAD(P)-bd_dom_sf"/>
</dbReference>
<dbReference type="InterPro" id="IPR057326">
    <property type="entry name" value="KR_dom"/>
</dbReference>
<evidence type="ECO:0000259" key="4">
    <source>
        <dbReference type="SMART" id="SM00822"/>
    </source>
</evidence>
<name>A0A239CR97_9BACT</name>
<dbReference type="InterPro" id="IPR002347">
    <property type="entry name" value="SDR_fam"/>
</dbReference>
<dbReference type="PANTHER" id="PTHR44196:SF1">
    <property type="entry name" value="DEHYDROGENASE_REDUCTASE SDR FAMILY MEMBER 7B"/>
    <property type="match status" value="1"/>
</dbReference>
<dbReference type="GO" id="GO:0016491">
    <property type="term" value="F:oxidoreductase activity"/>
    <property type="evidence" value="ECO:0007669"/>
    <property type="project" value="UniProtKB-KW"/>
</dbReference>
<dbReference type="PANTHER" id="PTHR44196">
    <property type="entry name" value="DEHYDROGENASE/REDUCTASE SDR FAMILY MEMBER 7B"/>
    <property type="match status" value="1"/>
</dbReference>
<dbReference type="InterPro" id="IPR020904">
    <property type="entry name" value="Sc_DH/Rdtase_CS"/>
</dbReference>
<keyword evidence="2" id="KW-0560">Oxidoreductase</keyword>
<protein>
    <submittedName>
        <fullName evidence="5">Short-chain dehydrogenase</fullName>
    </submittedName>
</protein>
<dbReference type="AlphaFoldDB" id="A0A239CR97"/>
<evidence type="ECO:0000313" key="6">
    <source>
        <dbReference type="Proteomes" id="UP000198480"/>
    </source>
</evidence>
<feature type="domain" description="Ketoreductase" evidence="4">
    <location>
        <begin position="6"/>
        <end position="184"/>
    </location>
</feature>
<dbReference type="SMART" id="SM00822">
    <property type="entry name" value="PKS_KR"/>
    <property type="match status" value="1"/>
</dbReference>
<accession>A0A239CR97</accession>
<dbReference type="Proteomes" id="UP000198480">
    <property type="component" value="Unassembled WGS sequence"/>
</dbReference>
<proteinExistence type="inferred from homology"/>
<dbReference type="EMBL" id="FZOK01000005">
    <property type="protein sequence ID" value="SNS22392.1"/>
    <property type="molecule type" value="Genomic_DNA"/>
</dbReference>
<evidence type="ECO:0000256" key="2">
    <source>
        <dbReference type="ARBA" id="ARBA00023002"/>
    </source>
</evidence>
<evidence type="ECO:0000256" key="1">
    <source>
        <dbReference type="ARBA" id="ARBA00006484"/>
    </source>
</evidence>
<dbReference type="CDD" id="cd05233">
    <property type="entry name" value="SDR_c"/>
    <property type="match status" value="1"/>
</dbReference>
<dbReference type="PRINTS" id="PR00081">
    <property type="entry name" value="GDHRDH"/>
</dbReference>
<sequence>MKFQNHIVWITGASSGIGLHLAKAFAKEGAIIAASARRMALLEALVLEIKQEGGSAQAFFCDVMDEQSIEKCMHDIVQAFGKLDVCVANAGGGVMGKIEKLSADEWDRQLRLNVTGLALTAKYALPELRKTNGRLALIGSVAAFVPNPNLGAYGASKAAVQNIGETLQSELLGSGVSCTTIHPGFVDSNITRVDNDGNFHPEAKDPRPANLIWPTEKAAVAMVKSISKRKKMVVITGHGKVMYAISRLVPGILRKMMAKMNG</sequence>
<dbReference type="PRINTS" id="PR00080">
    <property type="entry name" value="SDRFAMILY"/>
</dbReference>
<evidence type="ECO:0000313" key="5">
    <source>
        <dbReference type="EMBL" id="SNS22392.1"/>
    </source>
</evidence>
<dbReference type="GO" id="GO:0016020">
    <property type="term" value="C:membrane"/>
    <property type="evidence" value="ECO:0007669"/>
    <property type="project" value="TreeGrafter"/>
</dbReference>
<dbReference type="RefSeq" id="WP_089239334.1">
    <property type="nucleotide sequence ID" value="NZ_FZOK01000005.1"/>
</dbReference>
<keyword evidence="6" id="KW-1185">Reference proteome</keyword>
<reference evidence="6" key="1">
    <citation type="submission" date="2017-06" db="EMBL/GenBank/DDBJ databases">
        <authorList>
            <person name="Varghese N."/>
            <person name="Submissions S."/>
        </authorList>
    </citation>
    <scope>NUCLEOTIDE SEQUENCE [LARGE SCALE GENOMIC DNA]</scope>
    <source>
        <strain evidence="6">5C</strain>
    </source>
</reference>
<comment type="similarity">
    <text evidence="1 3">Belongs to the short-chain dehydrogenases/reductases (SDR) family.</text>
</comment>
<dbReference type="Pfam" id="PF00106">
    <property type="entry name" value="adh_short"/>
    <property type="match status" value="1"/>
</dbReference>
<dbReference type="Gene3D" id="3.40.50.720">
    <property type="entry name" value="NAD(P)-binding Rossmann-like Domain"/>
    <property type="match status" value="1"/>
</dbReference>
<gene>
    <name evidence="5" type="ORF">SAMN06295967_105177</name>
</gene>